<evidence type="ECO:0000259" key="11">
    <source>
        <dbReference type="PROSITE" id="PS51722"/>
    </source>
</evidence>
<dbReference type="InterPro" id="IPR027417">
    <property type="entry name" value="P-loop_NTPase"/>
</dbReference>
<keyword evidence="4" id="KW-0547">Nucleotide-binding</keyword>
<dbReference type="Pfam" id="PF00009">
    <property type="entry name" value="GTP_EFTU"/>
    <property type="match status" value="1"/>
</dbReference>
<dbReference type="SUPFAM" id="SSF52540">
    <property type="entry name" value="P-loop containing nucleoside triphosphate hydrolases"/>
    <property type="match status" value="1"/>
</dbReference>
<evidence type="ECO:0000256" key="2">
    <source>
        <dbReference type="ARBA" id="ARBA00007249"/>
    </source>
</evidence>
<dbReference type="GO" id="GO:0002184">
    <property type="term" value="P:cytoplasmic translational termination"/>
    <property type="evidence" value="ECO:0007669"/>
    <property type="project" value="UniProtKB-ARBA"/>
</dbReference>
<dbReference type="EMBL" id="KV424012">
    <property type="protein sequence ID" value="KZT54538.1"/>
    <property type="molecule type" value="Genomic_DNA"/>
</dbReference>
<dbReference type="FunFam" id="2.40.30.10:FF:000070">
    <property type="entry name" value="Translation elongation factor EF-1 subunit"/>
    <property type="match status" value="1"/>
</dbReference>
<dbReference type="SUPFAM" id="SSF50447">
    <property type="entry name" value="Translation proteins"/>
    <property type="match status" value="1"/>
</dbReference>
<dbReference type="PANTHER" id="PTHR23115">
    <property type="entry name" value="TRANSLATION FACTOR"/>
    <property type="match status" value="1"/>
</dbReference>
<evidence type="ECO:0000256" key="6">
    <source>
        <dbReference type="ARBA" id="ARBA00022917"/>
    </source>
</evidence>
<dbReference type="InterPro" id="IPR054696">
    <property type="entry name" value="GTP-eEF1A_C"/>
</dbReference>
<reference evidence="12 13" key="1">
    <citation type="journal article" date="2016" name="Mol. Biol. Evol.">
        <title>Comparative Genomics of Early-Diverging Mushroom-Forming Fungi Provides Insights into the Origins of Lignocellulose Decay Capabilities.</title>
        <authorList>
            <person name="Nagy L.G."/>
            <person name="Riley R."/>
            <person name="Tritt A."/>
            <person name="Adam C."/>
            <person name="Daum C."/>
            <person name="Floudas D."/>
            <person name="Sun H."/>
            <person name="Yadav J.S."/>
            <person name="Pangilinan J."/>
            <person name="Larsson K.H."/>
            <person name="Matsuura K."/>
            <person name="Barry K."/>
            <person name="Labutti K."/>
            <person name="Kuo R."/>
            <person name="Ohm R.A."/>
            <person name="Bhattacharya S.S."/>
            <person name="Shirouzu T."/>
            <person name="Yoshinaga Y."/>
            <person name="Martin F.M."/>
            <person name="Grigoriev I.V."/>
            <person name="Hibbett D.S."/>
        </authorList>
    </citation>
    <scope>NUCLEOTIDE SEQUENCE [LARGE SCALE GENOMIC DNA]</scope>
    <source>
        <strain evidence="12 13">HHB12733</strain>
    </source>
</reference>
<evidence type="ECO:0000256" key="4">
    <source>
        <dbReference type="ARBA" id="ARBA00022741"/>
    </source>
</evidence>
<dbReference type="FunCoup" id="A0A165EBY4">
    <property type="interactions" value="52"/>
</dbReference>
<accession>A0A165EBY4</accession>
<dbReference type="Gene3D" id="2.40.30.10">
    <property type="entry name" value="Translation factors"/>
    <property type="match status" value="2"/>
</dbReference>
<gene>
    <name evidence="12" type="ORF">CALCODRAFT_382929</name>
</gene>
<evidence type="ECO:0000313" key="12">
    <source>
        <dbReference type="EMBL" id="KZT54538.1"/>
    </source>
</evidence>
<dbReference type="GO" id="GO:1990533">
    <property type="term" value="C:Dom34-Hbs1 complex"/>
    <property type="evidence" value="ECO:0007669"/>
    <property type="project" value="UniProtKB-ARBA"/>
</dbReference>
<dbReference type="CDD" id="cd01883">
    <property type="entry name" value="EF1_alpha"/>
    <property type="match status" value="1"/>
</dbReference>
<evidence type="ECO:0000313" key="13">
    <source>
        <dbReference type="Proteomes" id="UP000076842"/>
    </source>
</evidence>
<feature type="domain" description="Tr-type G" evidence="11">
    <location>
        <begin position="38"/>
        <end position="261"/>
    </location>
</feature>
<dbReference type="CDD" id="cd16267">
    <property type="entry name" value="HBS1-like_II"/>
    <property type="match status" value="1"/>
</dbReference>
<keyword evidence="7" id="KW-0342">GTP-binding</keyword>
<dbReference type="InterPro" id="IPR009000">
    <property type="entry name" value="Transl_B-barrel_sf"/>
</dbReference>
<evidence type="ECO:0000256" key="7">
    <source>
        <dbReference type="ARBA" id="ARBA00023134"/>
    </source>
</evidence>
<evidence type="ECO:0000256" key="3">
    <source>
        <dbReference type="ARBA" id="ARBA00022490"/>
    </source>
</evidence>
<dbReference type="InterPro" id="IPR050100">
    <property type="entry name" value="TRAFAC_GTPase_members"/>
</dbReference>
<dbReference type="InterPro" id="IPR000795">
    <property type="entry name" value="T_Tr_GTP-bd_dom"/>
</dbReference>
<proteinExistence type="inferred from homology"/>
<dbReference type="GO" id="GO:0005525">
    <property type="term" value="F:GTP binding"/>
    <property type="evidence" value="ECO:0007669"/>
    <property type="project" value="UniProtKB-KW"/>
</dbReference>
<organism evidence="12 13">
    <name type="scientific">Calocera cornea HHB12733</name>
    <dbReference type="NCBI Taxonomy" id="1353952"/>
    <lineage>
        <taxon>Eukaryota</taxon>
        <taxon>Fungi</taxon>
        <taxon>Dikarya</taxon>
        <taxon>Basidiomycota</taxon>
        <taxon>Agaricomycotina</taxon>
        <taxon>Dacrymycetes</taxon>
        <taxon>Dacrymycetales</taxon>
        <taxon>Dacrymycetaceae</taxon>
        <taxon>Calocera</taxon>
    </lineage>
</organism>
<dbReference type="GO" id="GO:0003924">
    <property type="term" value="F:GTPase activity"/>
    <property type="evidence" value="ECO:0007669"/>
    <property type="project" value="InterPro"/>
</dbReference>
<dbReference type="STRING" id="1353952.A0A165EBY4"/>
<evidence type="ECO:0000256" key="5">
    <source>
        <dbReference type="ARBA" id="ARBA00022801"/>
    </source>
</evidence>
<evidence type="ECO:0000256" key="8">
    <source>
        <dbReference type="ARBA" id="ARBA00049117"/>
    </source>
</evidence>
<dbReference type="FunFam" id="3.40.50.300:FF:000204">
    <property type="entry name" value="Translation elongation factor Tu"/>
    <property type="match status" value="1"/>
</dbReference>
<dbReference type="InterPro" id="IPR009001">
    <property type="entry name" value="Transl_elong_EF1A/Init_IF2_C"/>
</dbReference>
<comment type="similarity">
    <text evidence="2">Belongs to the TRAFAC class translation factor GTPase superfamily. Classic translation factor GTPase family. EF-Tu/EF-1A subfamily.</text>
</comment>
<dbReference type="GO" id="GO:0005829">
    <property type="term" value="C:cytosol"/>
    <property type="evidence" value="ECO:0007669"/>
    <property type="project" value="GOC"/>
</dbReference>
<dbReference type="OrthoDB" id="342024at2759"/>
<comment type="catalytic activity">
    <reaction evidence="8">
        <text>GTP + H2O = GDP + phosphate + H(+)</text>
        <dbReference type="Rhea" id="RHEA:19669"/>
        <dbReference type="ChEBI" id="CHEBI:15377"/>
        <dbReference type="ChEBI" id="CHEBI:15378"/>
        <dbReference type="ChEBI" id="CHEBI:37565"/>
        <dbReference type="ChEBI" id="CHEBI:43474"/>
        <dbReference type="ChEBI" id="CHEBI:58189"/>
    </reaction>
    <physiologicalReaction direction="left-to-right" evidence="8">
        <dbReference type="Rhea" id="RHEA:19670"/>
    </physiologicalReaction>
</comment>
<dbReference type="PROSITE" id="PS51722">
    <property type="entry name" value="G_TR_2"/>
    <property type="match status" value="1"/>
</dbReference>
<keyword evidence="5" id="KW-0378">Hydrolase</keyword>
<sequence>MNISSDPDYLAAEIDIPRPSLAREKLLEEVRRKLETGQKGLNLVIIGHVDAGKSTLMGRLLYELGELDEKARRDNERGSERAGKASFKWAWALDESAEERERGVTMDIATTHIRTPSLLITLLDAPGHADFVPNMISGASQADAALLVVDASPNSFEAGFERAGQTREHLVLVRALGVSQLVIAVNKIDLAIDAESRYNEIVSTLSPFLVQSGFQLPRVAFVPLSGIEGINLIDKSSALPWYDGPTLLSALDALKPPARPYTLPLRLPLSNVFRGQTAMASGIGVSGRIASGVVQVGDRLRILPGDESAVVRLIEQDDDSAPWAAAGSTVTLYLAGVDQIHLDIGSVLCPPDAPVPLALAFTAQIIVFDLQLPLTQGASVELFHHSRDVPVTLSKLLATLDRATNAVVKRDPRVLTKGQSARVQITLRTGTISGPGERVAPVPLETFTVNKDMGRILLRRGGETVAAGIVTELLTLA</sequence>
<dbReference type="FunFam" id="2.40.30.10:FF:000020">
    <property type="entry name" value="Translation elongation factor EF-1"/>
    <property type="match status" value="1"/>
</dbReference>
<keyword evidence="3" id="KW-0963">Cytoplasm</keyword>
<dbReference type="SUPFAM" id="SSF50465">
    <property type="entry name" value="EF-Tu/eEF-1alpha/eIF2-gamma C-terminal domain"/>
    <property type="match status" value="1"/>
</dbReference>
<dbReference type="Pfam" id="PF22594">
    <property type="entry name" value="GTP-eEF1A_C"/>
    <property type="match status" value="1"/>
</dbReference>
<comment type="subunit">
    <text evidence="9">Component of the Dom34-Hbs1 complex, also named Pelota-HBS1L complex, composed of dom34 and hbs1.</text>
</comment>
<keyword evidence="6" id="KW-0648">Protein biosynthesis</keyword>
<dbReference type="Gene3D" id="3.40.50.300">
    <property type="entry name" value="P-loop containing nucleotide triphosphate hydrolases"/>
    <property type="match status" value="1"/>
</dbReference>
<dbReference type="InParanoid" id="A0A165EBY4"/>
<dbReference type="AlphaFoldDB" id="A0A165EBY4"/>
<evidence type="ECO:0000256" key="1">
    <source>
        <dbReference type="ARBA" id="ARBA00004496"/>
    </source>
</evidence>
<keyword evidence="13" id="KW-1185">Reference proteome</keyword>
<dbReference type="CDD" id="cd04093">
    <property type="entry name" value="HBS1_C_III"/>
    <property type="match status" value="1"/>
</dbReference>
<evidence type="ECO:0000256" key="10">
    <source>
        <dbReference type="ARBA" id="ARBA00074866"/>
    </source>
</evidence>
<name>A0A165EBY4_9BASI</name>
<evidence type="ECO:0000256" key="9">
    <source>
        <dbReference type="ARBA" id="ARBA00063537"/>
    </source>
</evidence>
<dbReference type="PRINTS" id="PR00315">
    <property type="entry name" value="ELONGATNFCT"/>
</dbReference>
<protein>
    <recommendedName>
        <fullName evidence="10">Elongation factor 1 alpha-like protein</fullName>
    </recommendedName>
</protein>
<comment type="subcellular location">
    <subcellularLocation>
        <location evidence="1">Cytoplasm</location>
    </subcellularLocation>
</comment>
<dbReference type="Proteomes" id="UP000076842">
    <property type="component" value="Unassembled WGS sequence"/>
</dbReference>